<dbReference type="EMBL" id="GAMC01006926">
    <property type="protein sequence ID" value="JAB99629.1"/>
    <property type="molecule type" value="mRNA"/>
</dbReference>
<proteinExistence type="evidence at transcript level"/>
<dbReference type="SMART" id="SM00689">
    <property type="entry name" value="DM6"/>
    <property type="match status" value="1"/>
</dbReference>
<reference evidence="1" key="1">
    <citation type="submission" date="2013-07" db="EMBL/GenBank/DDBJ databases">
        <authorList>
            <person name="Geib S."/>
        </authorList>
    </citation>
    <scope>NUCLEOTIDE SEQUENCE</scope>
</reference>
<dbReference type="PANTHER" id="PTHR20977">
    <property type="entry name" value="AT13385P-RELATED"/>
    <property type="match status" value="1"/>
</dbReference>
<protein>
    <submittedName>
        <fullName evidence="1">Uncharacterized protein</fullName>
    </submittedName>
</protein>
<dbReference type="PANTHER" id="PTHR20977:SF0">
    <property type="entry name" value="AT13385P-RELATED"/>
    <property type="match status" value="1"/>
</dbReference>
<dbReference type="AlphaFoldDB" id="W8C958"/>
<organism evidence="1">
    <name type="scientific">Ceratitis capitata</name>
    <name type="common">Mediterranean fruit fly</name>
    <name type="synonym">Tephritis capitata</name>
    <dbReference type="NCBI Taxonomy" id="7213"/>
    <lineage>
        <taxon>Eukaryota</taxon>
        <taxon>Metazoa</taxon>
        <taxon>Ecdysozoa</taxon>
        <taxon>Arthropoda</taxon>
        <taxon>Hexapoda</taxon>
        <taxon>Insecta</taxon>
        <taxon>Pterygota</taxon>
        <taxon>Neoptera</taxon>
        <taxon>Endopterygota</taxon>
        <taxon>Diptera</taxon>
        <taxon>Brachycera</taxon>
        <taxon>Muscomorpha</taxon>
        <taxon>Tephritoidea</taxon>
        <taxon>Tephritidae</taxon>
        <taxon>Ceratitis</taxon>
        <taxon>Ceratitis</taxon>
    </lineage>
</organism>
<dbReference type="InterPro" id="IPR006611">
    <property type="entry name" value="DUF1431_DROsp"/>
</dbReference>
<dbReference type="Pfam" id="PF07248">
    <property type="entry name" value="DUF1431"/>
    <property type="match status" value="1"/>
</dbReference>
<sequence>MSFLKKLAQCVIATVRRKNLTNEISNTFFDILRGESTKVQSGKARCPTQQRQQPRRKRDTKAIYYRSHCAKPYPLCGVKAESLKTCRPQRTWLLDVEKCCNELCKWAHPRFDDLYYMPSDKLNMKYQRTWCEFQPIYVLERGICCHEQTNYPVAKRRKPKKPIPICEDMRTCRLALVCRNHLSKRCAKLTWPGCKPVREPPDCKLKRVDCGSRPATPYPSFSECRKEKVTPLKPIECRCLKYEPRCVAR</sequence>
<reference evidence="1" key="2">
    <citation type="journal article" date="2014" name="BMC Genomics">
        <title>A genomic perspective to assessing quality of mass-reared SIT flies used in Mediterranean fruit fly (Ceratitis capitata) eradication in California.</title>
        <authorList>
            <person name="Calla B."/>
            <person name="Hall B."/>
            <person name="Hou S."/>
            <person name="Geib S.M."/>
        </authorList>
    </citation>
    <scope>NUCLEOTIDE SEQUENCE</scope>
</reference>
<name>W8C958_CERCA</name>
<dbReference type="OrthoDB" id="7812215at2759"/>
<evidence type="ECO:0000313" key="1">
    <source>
        <dbReference type="EMBL" id="JAB99629.1"/>
    </source>
</evidence>
<accession>W8C958</accession>